<organism evidence="1 2">
    <name type="scientific">Trametes coccinea (strain BRFM310)</name>
    <name type="common">Pycnoporus coccineus</name>
    <dbReference type="NCBI Taxonomy" id="1353009"/>
    <lineage>
        <taxon>Eukaryota</taxon>
        <taxon>Fungi</taxon>
        <taxon>Dikarya</taxon>
        <taxon>Basidiomycota</taxon>
        <taxon>Agaricomycotina</taxon>
        <taxon>Agaricomycetes</taxon>
        <taxon>Polyporales</taxon>
        <taxon>Polyporaceae</taxon>
        <taxon>Trametes</taxon>
    </lineage>
</organism>
<accession>A0A1Y2J8V9</accession>
<keyword evidence="2" id="KW-1185">Reference proteome</keyword>
<evidence type="ECO:0008006" key="3">
    <source>
        <dbReference type="Google" id="ProtNLM"/>
    </source>
</evidence>
<evidence type="ECO:0000313" key="1">
    <source>
        <dbReference type="EMBL" id="OSD08672.1"/>
    </source>
</evidence>
<dbReference type="OrthoDB" id="10262413at2759"/>
<sequence length="154" mass="16818">MFASDKIYHDSKPEEIENGVPDSALHRNVELAVIDVDRKGWVRGLVISPLTIYGMGSGVVGEGKSIWNHVHIDDVADSYIVLLDSILKKKLMLFLTAARVICLVHGLPRAGLERPRSCGADSRTGMKPKCTTSDLYALIKPEVEVHARAAEALA</sequence>
<dbReference type="STRING" id="1353009.A0A1Y2J8V9"/>
<protein>
    <recommendedName>
        <fullName evidence="3">NAD-dependent epimerase/dehydratase domain-containing protein</fullName>
    </recommendedName>
</protein>
<evidence type="ECO:0000313" key="2">
    <source>
        <dbReference type="Proteomes" id="UP000193067"/>
    </source>
</evidence>
<reference evidence="1 2" key="1">
    <citation type="journal article" date="2015" name="Biotechnol. Biofuels">
        <title>Enhanced degradation of softwood versus hardwood by the white-rot fungus Pycnoporus coccineus.</title>
        <authorList>
            <person name="Couturier M."/>
            <person name="Navarro D."/>
            <person name="Chevret D."/>
            <person name="Henrissat B."/>
            <person name="Piumi F."/>
            <person name="Ruiz-Duenas F.J."/>
            <person name="Martinez A.T."/>
            <person name="Grigoriev I.V."/>
            <person name="Riley R."/>
            <person name="Lipzen A."/>
            <person name="Berrin J.G."/>
            <person name="Master E.R."/>
            <person name="Rosso M.N."/>
        </authorList>
    </citation>
    <scope>NUCLEOTIDE SEQUENCE [LARGE SCALE GENOMIC DNA]</scope>
    <source>
        <strain evidence="1 2">BRFM310</strain>
    </source>
</reference>
<dbReference type="Proteomes" id="UP000193067">
    <property type="component" value="Unassembled WGS sequence"/>
</dbReference>
<dbReference type="AlphaFoldDB" id="A0A1Y2J8V9"/>
<proteinExistence type="predicted"/>
<name>A0A1Y2J8V9_TRAC3</name>
<gene>
    <name evidence="1" type="ORF">PYCCODRAFT_1421511</name>
</gene>
<dbReference type="EMBL" id="KZ084086">
    <property type="protein sequence ID" value="OSD08672.1"/>
    <property type="molecule type" value="Genomic_DNA"/>
</dbReference>